<dbReference type="AlphaFoldDB" id="A0A5E4C3M7"/>
<organism evidence="3 4">
    <name type="scientific">Marmota monax</name>
    <name type="common">Woodchuck</name>
    <dbReference type="NCBI Taxonomy" id="9995"/>
    <lineage>
        <taxon>Eukaryota</taxon>
        <taxon>Metazoa</taxon>
        <taxon>Chordata</taxon>
        <taxon>Craniata</taxon>
        <taxon>Vertebrata</taxon>
        <taxon>Euteleostomi</taxon>
        <taxon>Mammalia</taxon>
        <taxon>Eutheria</taxon>
        <taxon>Euarchontoglires</taxon>
        <taxon>Glires</taxon>
        <taxon>Rodentia</taxon>
        <taxon>Sciuromorpha</taxon>
        <taxon>Sciuridae</taxon>
        <taxon>Xerinae</taxon>
        <taxon>Marmotini</taxon>
        <taxon>Marmota</taxon>
    </lineage>
</organism>
<dbReference type="Proteomes" id="UP000662637">
    <property type="component" value="Unassembled WGS sequence"/>
</dbReference>
<evidence type="ECO:0000256" key="1">
    <source>
        <dbReference type="SAM" id="MobiDB-lite"/>
    </source>
</evidence>
<reference evidence="2" key="2">
    <citation type="submission" date="2020-08" db="EMBL/GenBank/DDBJ databases">
        <authorList>
            <person name="Shumante A."/>
            <person name="Zimin A.V."/>
            <person name="Puiu D."/>
            <person name="Salzberg S.L."/>
        </authorList>
    </citation>
    <scope>NUCLEOTIDE SEQUENCE</scope>
    <source>
        <strain evidence="2">WC2-LM</strain>
        <tissue evidence="2">Liver</tissue>
    </source>
</reference>
<feature type="region of interest" description="Disordered" evidence="1">
    <location>
        <begin position="42"/>
        <end position="113"/>
    </location>
</feature>
<proteinExistence type="predicted"/>
<dbReference type="Proteomes" id="UP000335636">
    <property type="component" value="Unassembled WGS sequence"/>
</dbReference>
<sequence>MAMDAGPRLSLSQSPGLVERELSFQPSTWQDGITLGLQRRPACHCPPPHPASALPPTQEGRPSYLDPQGDLTLSDHQRWQGSCPNLLLPQSGTIGPPSDKYIGLASSSPDRVG</sequence>
<feature type="compositionally biased region" description="Polar residues" evidence="1">
    <location>
        <begin position="79"/>
        <end position="93"/>
    </location>
</feature>
<evidence type="ECO:0000313" key="2">
    <source>
        <dbReference type="EMBL" id="KAF7485314.1"/>
    </source>
</evidence>
<reference evidence="3 4" key="1">
    <citation type="submission" date="2019-04" db="EMBL/GenBank/DDBJ databases">
        <authorList>
            <person name="Alioto T."/>
            <person name="Alioto T."/>
        </authorList>
    </citation>
    <scope>NUCLEOTIDE SEQUENCE [LARGE SCALE GENOMIC DNA]</scope>
</reference>
<protein>
    <submittedName>
        <fullName evidence="3">Uncharacterized protein</fullName>
    </submittedName>
</protein>
<accession>A0A5E4C3M7</accession>
<dbReference type="EMBL" id="WJEC01000149">
    <property type="protein sequence ID" value="KAF7485314.1"/>
    <property type="molecule type" value="Genomic_DNA"/>
</dbReference>
<keyword evidence="4" id="KW-1185">Reference proteome</keyword>
<evidence type="ECO:0000313" key="4">
    <source>
        <dbReference type="Proteomes" id="UP000335636"/>
    </source>
</evidence>
<dbReference type="EMBL" id="CABDUW010000829">
    <property type="protein sequence ID" value="VTJ75870.1"/>
    <property type="molecule type" value="Genomic_DNA"/>
</dbReference>
<evidence type="ECO:0000313" key="3">
    <source>
        <dbReference type="EMBL" id="VTJ75870.1"/>
    </source>
</evidence>
<name>A0A5E4C3M7_MARMO</name>
<gene>
    <name evidence="2" type="ORF">GHT09_003118</name>
    <name evidence="3" type="ORF">MONAX_5E030528</name>
</gene>